<sequence>MTAQTDPKGAGLPAGLDQQESREWMDALSAVIDREGADYAHKLIEDLLEHARQNSVDMPFSANTGYVNTIEADQEAKCPGNLEIEGRLRAYMRWNAMAMVVKANRLHPADGGDLGGHIGSFASLANMFAAGFNHFWHAENENHGGDCLYIQGHVSPGIYARAYLEGRISEEQLLNFRQEVDGKGLSSYPHPKLMPDFWQFPTVSMGLGPLMAIYQARFLKYLHARGIANTENRKVWVFCGDGEMDEVESLGAIGLAAREKLDNLVFVINCNLQRLDGPVRGNGKIIQELEGEFRGSGWNVIKLIWGKGWDELLAKDKDGVLKKIMMECNDGDYQAMKANDGAYVRKHFFGRDPRALKLVEHMSDDEIWNLRRGGHDSQKVYAAFNAANTAQGQPTVLLVKTVKGFGMGKIGEGKNNVHQTKKLSDEDIKAFRDRFNIPIPDSQIADIPFYKPADDTPEMKYLHERRKALGGYLPHRRQEADEKFTAPSLDTFKAILEPTPEGREISTTQAYVRFLTQLLRDKNIGPRVVPILVDEARTFGMEGLFRQIGIYNPAGQQYTPVDKDQVMYYREDKAGQILQEGINEAGGMSSWIAAATSYSHSNRVMIPFYVYYSMFGFQRIGDLAWAAGDLQARGFLLGGTSGRTTLNGEGLQHEDGHSHILANTIPNCVSYDPTFAHEVAVIMQDGLRRMVQNQENIFYYITLLNENYPMPGLEAGTEEQILKGMYMVKPGQKVPESGLRVQLLGSGTILRESFAAQELLEQDWGVAADVWSCPSFNELTREGQNVERFNMLHPLETAKVPFVTQQLAGHAGPVVASTDYMKAYAEQIRPFMPKGRTYKVLGTDGFGRSDFRSKLREHFEVNRHYIVVAALRGLADEGKINATTVAEAIKKYGINTDKINPLYA</sequence>
<dbReference type="FunFam" id="3.40.50.970:FF:000009">
    <property type="entry name" value="Pyruvate dehydrogenase E1 component"/>
    <property type="match status" value="1"/>
</dbReference>
<dbReference type="InterPro" id="IPR009014">
    <property type="entry name" value="Transketo_C/PFOR_II"/>
</dbReference>
<comment type="caution">
    <text evidence="14">The sequence shown here is derived from an EMBL/GenBank/DDBJ whole genome shotgun (WGS) entry which is preliminary data.</text>
</comment>
<evidence type="ECO:0000313" key="15">
    <source>
        <dbReference type="Proteomes" id="UP000037442"/>
    </source>
</evidence>
<accession>A0A0L7N392</accession>
<evidence type="ECO:0000256" key="8">
    <source>
        <dbReference type="ARBA" id="ARBA00051231"/>
    </source>
</evidence>
<evidence type="ECO:0000256" key="1">
    <source>
        <dbReference type="ARBA" id="ARBA00001964"/>
    </source>
</evidence>
<dbReference type="InterPro" id="IPR029061">
    <property type="entry name" value="THDP-binding"/>
</dbReference>
<dbReference type="PANTHER" id="PTHR43825">
    <property type="entry name" value="PYRUVATE DEHYDROGENASE E1 COMPONENT"/>
    <property type="match status" value="1"/>
</dbReference>
<comment type="function">
    <text evidence="2 9">Component of the pyruvate dehydrogenase (PDH) complex, that catalyzes the overall conversion of pyruvate to acetyl-CoA and CO(2).</text>
</comment>
<evidence type="ECO:0000259" key="13">
    <source>
        <dbReference type="Pfam" id="PF22613"/>
    </source>
</evidence>
<proteinExistence type="predicted"/>
<evidence type="ECO:0000256" key="10">
    <source>
        <dbReference type="PIRSR" id="PIRSR000156-1"/>
    </source>
</evidence>
<dbReference type="InterPro" id="IPR004660">
    <property type="entry name" value="PDH_E1"/>
</dbReference>
<dbReference type="SUPFAM" id="SSF52922">
    <property type="entry name" value="TK C-terminal domain-like"/>
    <property type="match status" value="1"/>
</dbReference>
<dbReference type="RefSeq" id="WP_053282126.1">
    <property type="nucleotide sequence ID" value="NZ_JBLZYZ010000011.1"/>
</dbReference>
<evidence type="ECO:0000259" key="11">
    <source>
        <dbReference type="Pfam" id="PF00456"/>
    </source>
</evidence>
<comment type="cofactor">
    <cofactor evidence="1 9">
        <name>thiamine diphosphate</name>
        <dbReference type="ChEBI" id="CHEBI:58937"/>
    </cofactor>
</comment>
<evidence type="ECO:0000256" key="5">
    <source>
        <dbReference type="ARBA" id="ARBA00023002"/>
    </source>
</evidence>
<dbReference type="SUPFAM" id="SSF52518">
    <property type="entry name" value="Thiamin diphosphate-binding fold (THDP-binding)"/>
    <property type="match status" value="2"/>
</dbReference>
<feature type="binding site" evidence="10">
    <location>
        <position position="241"/>
    </location>
    <ligand>
        <name>Mg(2+)</name>
        <dbReference type="ChEBI" id="CHEBI:18420"/>
    </ligand>
</feature>
<dbReference type="NCBIfam" id="TIGR00759">
    <property type="entry name" value="aceE"/>
    <property type="match status" value="1"/>
</dbReference>
<dbReference type="PANTHER" id="PTHR43825:SF3">
    <property type="entry name" value="PYRUVATE DEHYDROGENASE E1 COMPONENT"/>
    <property type="match status" value="1"/>
</dbReference>
<dbReference type="InterPro" id="IPR005474">
    <property type="entry name" value="Transketolase_N"/>
</dbReference>
<name>A0A0L7N392_COMTE</name>
<protein>
    <recommendedName>
        <fullName evidence="4 9">Pyruvate dehydrogenase E1 component</fullName>
        <ecNumber evidence="3 9">1.2.4.1</ecNumber>
    </recommendedName>
</protein>
<keyword evidence="10" id="KW-0479">Metal-binding</keyword>
<feature type="domain" description="Transketolase-like C-terminal" evidence="13">
    <location>
        <begin position="724"/>
        <end position="861"/>
    </location>
</feature>
<comment type="cofactor">
    <cofactor evidence="10">
        <name>Mg(2+)</name>
        <dbReference type="ChEBI" id="CHEBI:18420"/>
    </cofactor>
</comment>
<evidence type="ECO:0000256" key="7">
    <source>
        <dbReference type="ARBA" id="ARBA00023317"/>
    </source>
</evidence>
<gene>
    <name evidence="14" type="primary">aceE</name>
    <name evidence="14" type="ORF">GL58_24845</name>
</gene>
<dbReference type="Pfam" id="PF22613">
    <property type="entry name" value="Transketolase_C_1"/>
    <property type="match status" value="1"/>
</dbReference>
<keyword evidence="5 9" id="KW-0560">Oxidoreductase</keyword>
<feature type="binding site" evidence="10">
    <location>
        <position position="273"/>
    </location>
    <ligand>
        <name>Mg(2+)</name>
        <dbReference type="ChEBI" id="CHEBI:18420"/>
    </ligand>
</feature>
<evidence type="ECO:0000313" key="14">
    <source>
        <dbReference type="EMBL" id="KOC28445.1"/>
    </source>
</evidence>
<evidence type="ECO:0000256" key="2">
    <source>
        <dbReference type="ARBA" id="ARBA00003157"/>
    </source>
</evidence>
<feature type="domain" description="Transketolase N-terminal" evidence="11">
    <location>
        <begin position="115"/>
        <end position="303"/>
    </location>
</feature>
<dbReference type="GO" id="GO:0004739">
    <property type="term" value="F:pyruvate dehydrogenase (acetyl-transferring) activity"/>
    <property type="evidence" value="ECO:0007669"/>
    <property type="project" value="UniProtKB-EC"/>
</dbReference>
<dbReference type="PIRSF" id="PIRSF000156">
    <property type="entry name" value="Pyruvate_dh_E1"/>
    <property type="match status" value="1"/>
</dbReference>
<evidence type="ECO:0000259" key="12">
    <source>
        <dbReference type="Pfam" id="PF17831"/>
    </source>
</evidence>
<dbReference type="EMBL" id="JNVD01000008">
    <property type="protein sequence ID" value="KOC28445.1"/>
    <property type="molecule type" value="Genomic_DNA"/>
</dbReference>
<dbReference type="InterPro" id="IPR055152">
    <property type="entry name" value="Transketolase-like_C_2"/>
</dbReference>
<dbReference type="Gene3D" id="3.40.50.920">
    <property type="match status" value="1"/>
</dbReference>
<evidence type="ECO:0000256" key="9">
    <source>
        <dbReference type="PIRNR" id="PIRNR000156"/>
    </source>
</evidence>
<feature type="domain" description="Pyruvate dehydrogenase E1 component middle" evidence="12">
    <location>
        <begin position="500"/>
        <end position="711"/>
    </location>
</feature>
<dbReference type="AlphaFoldDB" id="A0A0L7N392"/>
<organism evidence="14 15">
    <name type="scientific">Comamonas testosteroni</name>
    <name type="common">Pseudomonas testosteroni</name>
    <dbReference type="NCBI Taxonomy" id="285"/>
    <lineage>
        <taxon>Bacteria</taxon>
        <taxon>Pseudomonadati</taxon>
        <taxon>Pseudomonadota</taxon>
        <taxon>Betaproteobacteria</taxon>
        <taxon>Burkholderiales</taxon>
        <taxon>Comamonadaceae</taxon>
        <taxon>Comamonas</taxon>
    </lineage>
</organism>
<evidence type="ECO:0000256" key="4">
    <source>
        <dbReference type="ARBA" id="ARBA00017172"/>
    </source>
</evidence>
<feature type="binding site" evidence="10">
    <location>
        <position position="271"/>
    </location>
    <ligand>
        <name>Mg(2+)</name>
        <dbReference type="ChEBI" id="CHEBI:18420"/>
    </ligand>
</feature>
<dbReference type="EC" id="1.2.4.1" evidence="3 9"/>
<dbReference type="CDD" id="cd02017">
    <property type="entry name" value="TPP_E1_EcPDC_like"/>
    <property type="match status" value="1"/>
</dbReference>
<reference evidence="15" key="1">
    <citation type="submission" date="2014-06" db="EMBL/GenBank/DDBJ databases">
        <title>Draft genome sequence of C. testosteroni WDL7.</title>
        <authorList>
            <person name="Wu Y."/>
            <person name="Seshan H."/>
            <person name="Arumugam K."/>
        </authorList>
    </citation>
    <scope>NUCLEOTIDE SEQUENCE [LARGE SCALE GENOMIC DNA]</scope>
    <source>
        <strain evidence="15">WDL7</strain>
    </source>
</reference>
<dbReference type="InterPro" id="IPR051157">
    <property type="entry name" value="PDH/Transketolase"/>
</dbReference>
<evidence type="ECO:0000256" key="6">
    <source>
        <dbReference type="ARBA" id="ARBA00023052"/>
    </source>
</evidence>
<comment type="catalytic activity">
    <reaction evidence="8 9">
        <text>N(6)-[(R)-lipoyl]-L-lysyl-[protein] + pyruvate + H(+) = N(6)-[(R)-S(8)-acetyldihydrolipoyl]-L-lysyl-[protein] + CO2</text>
        <dbReference type="Rhea" id="RHEA:19189"/>
        <dbReference type="Rhea" id="RHEA-COMP:10474"/>
        <dbReference type="Rhea" id="RHEA-COMP:10478"/>
        <dbReference type="ChEBI" id="CHEBI:15361"/>
        <dbReference type="ChEBI" id="CHEBI:15378"/>
        <dbReference type="ChEBI" id="CHEBI:16526"/>
        <dbReference type="ChEBI" id="CHEBI:83099"/>
        <dbReference type="ChEBI" id="CHEBI:83111"/>
        <dbReference type="EC" id="1.2.4.1"/>
    </reaction>
</comment>
<dbReference type="PATRIC" id="fig|285.49.peg.5158"/>
<dbReference type="InterPro" id="IPR041621">
    <property type="entry name" value="PDH_E1_M"/>
</dbReference>
<keyword evidence="6 9" id="KW-0786">Thiamine pyrophosphate</keyword>
<keyword evidence="7 9" id="KW-0670">Pyruvate</keyword>
<dbReference type="InterPro" id="IPR035807">
    <property type="entry name" value="PDC_E1_N"/>
</dbReference>
<feature type="domain" description="Transketolase N-terminal" evidence="11">
    <location>
        <begin position="372"/>
        <end position="436"/>
    </location>
</feature>
<dbReference type="Pfam" id="PF17831">
    <property type="entry name" value="PDH_E1_M"/>
    <property type="match status" value="1"/>
</dbReference>
<dbReference type="Pfam" id="PF00456">
    <property type="entry name" value="Transketolase_N"/>
    <property type="match status" value="2"/>
</dbReference>
<dbReference type="Gene3D" id="3.40.50.970">
    <property type="match status" value="2"/>
</dbReference>
<dbReference type="Proteomes" id="UP000037442">
    <property type="component" value="Unassembled WGS sequence"/>
</dbReference>
<dbReference type="FunFam" id="3.40.50.970:FF:000011">
    <property type="entry name" value="Pyruvate dehydrogenase E1 component"/>
    <property type="match status" value="1"/>
</dbReference>
<keyword evidence="10" id="KW-0460">Magnesium</keyword>
<evidence type="ECO:0000256" key="3">
    <source>
        <dbReference type="ARBA" id="ARBA00012281"/>
    </source>
</evidence>
<dbReference type="GO" id="GO:0000287">
    <property type="term" value="F:magnesium ion binding"/>
    <property type="evidence" value="ECO:0007669"/>
    <property type="project" value="UniProtKB-ARBA"/>
</dbReference>